<comment type="caution">
    <text evidence="4">The sequence shown here is derived from an EMBL/GenBank/DDBJ whole genome shotgun (WGS) entry which is preliminary data.</text>
</comment>
<evidence type="ECO:0000259" key="3">
    <source>
        <dbReference type="Pfam" id="PF00149"/>
    </source>
</evidence>
<dbReference type="AlphaFoldDB" id="A0A4Y3PLV6"/>
<dbReference type="InterPro" id="IPR029052">
    <property type="entry name" value="Metallo-depent_PP-like"/>
</dbReference>
<dbReference type="GO" id="GO:0046872">
    <property type="term" value="F:metal ion binding"/>
    <property type="evidence" value="ECO:0007669"/>
    <property type="project" value="UniProtKB-KW"/>
</dbReference>
<dbReference type="GO" id="GO:0008758">
    <property type="term" value="F:UDP-2,3-diacylglucosamine hydrolase activity"/>
    <property type="evidence" value="ECO:0007669"/>
    <property type="project" value="TreeGrafter"/>
</dbReference>
<organism evidence="4 5">
    <name type="scientific">Brevibacillus parabrevis</name>
    <dbReference type="NCBI Taxonomy" id="54914"/>
    <lineage>
        <taxon>Bacteria</taxon>
        <taxon>Bacillati</taxon>
        <taxon>Bacillota</taxon>
        <taxon>Bacilli</taxon>
        <taxon>Bacillales</taxon>
        <taxon>Paenibacillaceae</taxon>
        <taxon>Brevibacillus</taxon>
    </lineage>
</organism>
<gene>
    <name evidence="4" type="primary">ykoQ</name>
    <name evidence="4" type="ORF">BPA01_50500</name>
</gene>
<evidence type="ECO:0000256" key="2">
    <source>
        <dbReference type="ARBA" id="ARBA00022801"/>
    </source>
</evidence>
<evidence type="ECO:0000313" key="4">
    <source>
        <dbReference type="EMBL" id="GEB35470.1"/>
    </source>
</evidence>
<protein>
    <submittedName>
        <fullName evidence="4">Putative metallophosphoesterase YkoQ</fullName>
    </submittedName>
</protein>
<keyword evidence="5" id="KW-1185">Reference proteome</keyword>
<keyword evidence="1" id="KW-0479">Metal-binding</keyword>
<name>A0A4Y3PLV6_BREPA</name>
<dbReference type="PANTHER" id="PTHR31302">
    <property type="entry name" value="TRANSMEMBRANE PROTEIN WITH METALLOPHOSPHOESTERASE DOMAIN-RELATED"/>
    <property type="match status" value="1"/>
</dbReference>
<dbReference type="Proteomes" id="UP000316882">
    <property type="component" value="Unassembled WGS sequence"/>
</dbReference>
<proteinExistence type="predicted"/>
<dbReference type="GO" id="GO:0009245">
    <property type="term" value="P:lipid A biosynthetic process"/>
    <property type="evidence" value="ECO:0007669"/>
    <property type="project" value="TreeGrafter"/>
</dbReference>
<evidence type="ECO:0000256" key="1">
    <source>
        <dbReference type="ARBA" id="ARBA00022723"/>
    </source>
</evidence>
<dbReference type="PANTHER" id="PTHR31302:SF31">
    <property type="entry name" value="PHOSPHODIESTERASE YAEI"/>
    <property type="match status" value="1"/>
</dbReference>
<feature type="domain" description="Calcineurin-like phosphoesterase" evidence="3">
    <location>
        <begin position="49"/>
        <end position="213"/>
    </location>
</feature>
<dbReference type="Pfam" id="PF00149">
    <property type="entry name" value="Metallophos"/>
    <property type="match status" value="1"/>
</dbReference>
<reference evidence="4 5" key="1">
    <citation type="submission" date="2019-06" db="EMBL/GenBank/DDBJ databases">
        <title>Whole genome shotgun sequence of Brevibacillus parabrevis NBRC 12334.</title>
        <authorList>
            <person name="Hosoyama A."/>
            <person name="Uohara A."/>
            <person name="Ohji S."/>
            <person name="Ichikawa N."/>
        </authorList>
    </citation>
    <scope>NUCLEOTIDE SEQUENCE [LARGE SCALE GENOMIC DNA]</scope>
    <source>
        <strain evidence="4 5">NBRC 12334</strain>
    </source>
</reference>
<evidence type="ECO:0000313" key="5">
    <source>
        <dbReference type="Proteomes" id="UP000316882"/>
    </source>
</evidence>
<dbReference type="InterPro" id="IPR051158">
    <property type="entry name" value="Metallophosphoesterase_sf"/>
</dbReference>
<dbReference type="GO" id="GO:0016020">
    <property type="term" value="C:membrane"/>
    <property type="evidence" value="ECO:0007669"/>
    <property type="project" value="GOC"/>
</dbReference>
<dbReference type="RefSeq" id="WP_122965652.1">
    <property type="nucleotide sequence ID" value="NZ_BJMH01000041.1"/>
</dbReference>
<dbReference type="EMBL" id="BJMH01000041">
    <property type="protein sequence ID" value="GEB35470.1"/>
    <property type="molecule type" value="Genomic_DNA"/>
</dbReference>
<accession>A0A4Y3PLV6</accession>
<dbReference type="InterPro" id="IPR004843">
    <property type="entry name" value="Calcineurin-like_PHP"/>
</dbReference>
<keyword evidence="2" id="KW-0378">Hydrolase</keyword>
<dbReference type="STRING" id="54914.AV540_09265"/>
<dbReference type="SUPFAM" id="SSF56300">
    <property type="entry name" value="Metallo-dependent phosphatases"/>
    <property type="match status" value="1"/>
</dbReference>
<sequence length="299" mass="33674">MLWFLLVAALALLFIKAYRNTFDVHTNHVTIQLASSPHLRDPQDFEPLNILHLSDLHMENLSIDPMRIVRDFSGQSVDLLAITGDLLDRHKNIPKAVAYVEKLMQLQPALGTFVVFGNHDYVLSPLKLAQLKSELERIGCQVLVNQHVTVEHHGQLLHVIGVDDFSTRRSQLEKAFQSVPKTGARLVLTHDPNLVLQMKDYAYDYLLAGHFHGGQIHWPRPYHLVKMGKLVRLNMVKGLHEFDGRPFYISEGLGQTGLNIRLRSRPEITLHTMGGVPQEPFVGTPVQTASLQETAATLA</sequence>
<dbReference type="Gene3D" id="3.60.21.10">
    <property type="match status" value="1"/>
</dbReference>